<dbReference type="Pfam" id="PF14378">
    <property type="entry name" value="PAP2_3"/>
    <property type="match status" value="1"/>
</dbReference>
<organism evidence="7 8">
    <name type="scientific">Archangium violaceum Cb vi76</name>
    <dbReference type="NCBI Taxonomy" id="1406225"/>
    <lineage>
        <taxon>Bacteria</taxon>
        <taxon>Pseudomonadati</taxon>
        <taxon>Myxococcota</taxon>
        <taxon>Myxococcia</taxon>
        <taxon>Myxococcales</taxon>
        <taxon>Cystobacterineae</taxon>
        <taxon>Archangiaceae</taxon>
        <taxon>Archangium</taxon>
    </lineage>
</organism>
<dbReference type="GO" id="GO:0016020">
    <property type="term" value="C:membrane"/>
    <property type="evidence" value="ECO:0007669"/>
    <property type="project" value="UniProtKB-SubCell"/>
</dbReference>
<name>A0A084SHT1_9BACT</name>
<dbReference type="SUPFAM" id="SSF48317">
    <property type="entry name" value="Acid phosphatase/Vanadium-dependent haloperoxidase"/>
    <property type="match status" value="1"/>
</dbReference>
<dbReference type="EMBL" id="JPMI01000306">
    <property type="protein sequence ID" value="KFA88016.1"/>
    <property type="molecule type" value="Genomic_DNA"/>
</dbReference>
<dbReference type="PANTHER" id="PTHR31310">
    <property type="match status" value="1"/>
</dbReference>
<dbReference type="InterPro" id="IPR036938">
    <property type="entry name" value="PAP2/HPO_sf"/>
</dbReference>
<dbReference type="InterPro" id="IPR052185">
    <property type="entry name" value="IPC_Synthase-Related"/>
</dbReference>
<keyword evidence="4 5" id="KW-0472">Membrane</keyword>
<comment type="subcellular location">
    <subcellularLocation>
        <location evidence="1">Membrane</location>
        <topology evidence="1">Multi-pass membrane protein</topology>
    </subcellularLocation>
</comment>
<reference evidence="7 8" key="1">
    <citation type="submission" date="2014-07" db="EMBL/GenBank/DDBJ databases">
        <title>Draft Genome Sequence of Gephyronic Acid Producer, Cystobacter violaceus Strain Cb vi76.</title>
        <authorList>
            <person name="Stevens D.C."/>
            <person name="Young J."/>
            <person name="Carmichael R."/>
            <person name="Tan J."/>
            <person name="Taylor R.E."/>
        </authorList>
    </citation>
    <scope>NUCLEOTIDE SEQUENCE [LARGE SCALE GENOMIC DNA]</scope>
    <source>
        <strain evidence="7 8">Cb vi76</strain>
    </source>
</reference>
<keyword evidence="2 5" id="KW-0812">Transmembrane</keyword>
<dbReference type="Proteomes" id="UP000028547">
    <property type="component" value="Unassembled WGS sequence"/>
</dbReference>
<gene>
    <name evidence="7" type="ORF">Q664_43930</name>
</gene>
<protein>
    <recommendedName>
        <fullName evidence="6">Inositolphosphotransferase Aur1/Ipt1 domain-containing protein</fullName>
    </recommendedName>
</protein>
<dbReference type="Gene3D" id="1.20.144.10">
    <property type="entry name" value="Phosphatidic acid phosphatase type 2/haloperoxidase"/>
    <property type="match status" value="1"/>
</dbReference>
<proteinExistence type="predicted"/>
<feature type="transmembrane region" description="Helical" evidence="5">
    <location>
        <begin position="35"/>
        <end position="51"/>
    </location>
</feature>
<keyword evidence="3 5" id="KW-1133">Transmembrane helix</keyword>
<dbReference type="InterPro" id="IPR026841">
    <property type="entry name" value="Aur1/Ipt1"/>
</dbReference>
<feature type="transmembrane region" description="Helical" evidence="5">
    <location>
        <begin position="204"/>
        <end position="223"/>
    </location>
</feature>
<evidence type="ECO:0000256" key="4">
    <source>
        <dbReference type="ARBA" id="ARBA00023136"/>
    </source>
</evidence>
<feature type="transmembrane region" description="Helical" evidence="5">
    <location>
        <begin position="71"/>
        <end position="93"/>
    </location>
</feature>
<evidence type="ECO:0000256" key="3">
    <source>
        <dbReference type="ARBA" id="ARBA00022989"/>
    </source>
</evidence>
<evidence type="ECO:0000313" key="8">
    <source>
        <dbReference type="Proteomes" id="UP000028547"/>
    </source>
</evidence>
<feature type="domain" description="Inositolphosphotransferase Aur1/Ipt1" evidence="6">
    <location>
        <begin position="51"/>
        <end position="220"/>
    </location>
</feature>
<dbReference type="AlphaFoldDB" id="A0A084SHT1"/>
<accession>A0A084SHT1</accession>
<evidence type="ECO:0000256" key="5">
    <source>
        <dbReference type="SAM" id="Phobius"/>
    </source>
</evidence>
<comment type="caution">
    <text evidence="7">The sequence shown here is derived from an EMBL/GenBank/DDBJ whole genome shotgun (WGS) entry which is preliminary data.</text>
</comment>
<evidence type="ECO:0000256" key="1">
    <source>
        <dbReference type="ARBA" id="ARBA00004141"/>
    </source>
</evidence>
<dbReference type="PANTHER" id="PTHR31310:SF7">
    <property type="entry name" value="PA-PHOSPHATASE RELATED-FAMILY PROTEIN DDB_G0268928"/>
    <property type="match status" value="1"/>
</dbReference>
<sequence>MTPLRSIFSGPSAFSQGWHLSLSDVSSWLERRNKLVLAVAATILHALLYGIPNRIHLAPPVQLPMTWLDQAIPFLPLTLWIYLSAYLLVFAAFSLCRKPGSTARFIYAFFTVVGVSTLVHWLWPTVYPRALFPVPEHASPFVHWTMARFRELDSPASCLPSLHVAAAFVSAFAVVGEGDRRAPLLVAWAALIWGSTLTTRQHYVVDGVAGLLLALAVWALFYARPRAREAQLSSRDCFPGSRRAGP</sequence>
<feature type="transmembrane region" description="Helical" evidence="5">
    <location>
        <begin position="105"/>
        <end position="123"/>
    </location>
</feature>
<evidence type="ECO:0000256" key="2">
    <source>
        <dbReference type="ARBA" id="ARBA00022692"/>
    </source>
</evidence>
<evidence type="ECO:0000313" key="7">
    <source>
        <dbReference type="EMBL" id="KFA88016.1"/>
    </source>
</evidence>
<evidence type="ECO:0000259" key="6">
    <source>
        <dbReference type="Pfam" id="PF14378"/>
    </source>
</evidence>
<dbReference type="RefSeq" id="WP_043410180.1">
    <property type="nucleotide sequence ID" value="NZ_JPMI01000306.1"/>
</dbReference>